<dbReference type="EMBL" id="BONQ01000150">
    <property type="protein sequence ID" value="GIG51130.1"/>
    <property type="molecule type" value="Genomic_DNA"/>
</dbReference>
<evidence type="ECO:0000313" key="1">
    <source>
        <dbReference type="EMBL" id="GIG51130.1"/>
    </source>
</evidence>
<gene>
    <name evidence="1" type="ORF">Dsi01nite_091710</name>
</gene>
<dbReference type="Proteomes" id="UP000660611">
    <property type="component" value="Unassembled WGS sequence"/>
</dbReference>
<keyword evidence="2" id="KW-1185">Reference proteome</keyword>
<name>A0A919UH05_9ACTN</name>
<organism evidence="1 2">
    <name type="scientific">Dactylosporangium siamense</name>
    <dbReference type="NCBI Taxonomy" id="685454"/>
    <lineage>
        <taxon>Bacteria</taxon>
        <taxon>Bacillati</taxon>
        <taxon>Actinomycetota</taxon>
        <taxon>Actinomycetes</taxon>
        <taxon>Micromonosporales</taxon>
        <taxon>Micromonosporaceae</taxon>
        <taxon>Dactylosporangium</taxon>
    </lineage>
</organism>
<proteinExistence type="predicted"/>
<evidence type="ECO:0000313" key="2">
    <source>
        <dbReference type="Proteomes" id="UP000660611"/>
    </source>
</evidence>
<sequence>MEWTELTSAASDSDGRISVDELQLSAIEIDLLRAGLLQWGGPANAPNEFAVAMGFSDATSMVSDCMQIRRSLGVDGALTPRDWTRALLALELAFASDLVGAGYEWSTTTGLSDEGTVQSLRSVQRKLAGIVFPAMRGGALRPARDGAVE</sequence>
<accession>A0A919UH05</accession>
<comment type="caution">
    <text evidence="1">The sequence shown here is derived from an EMBL/GenBank/DDBJ whole genome shotgun (WGS) entry which is preliminary data.</text>
</comment>
<protein>
    <submittedName>
        <fullName evidence="1">Uncharacterized protein</fullName>
    </submittedName>
</protein>
<dbReference type="AlphaFoldDB" id="A0A919UH05"/>
<dbReference type="RefSeq" id="WP_203852753.1">
    <property type="nucleotide sequence ID" value="NZ_BAAAVW010000005.1"/>
</dbReference>
<reference evidence="1" key="1">
    <citation type="submission" date="2021-01" db="EMBL/GenBank/DDBJ databases">
        <title>Whole genome shotgun sequence of Dactylosporangium siamense NBRC 106093.</title>
        <authorList>
            <person name="Komaki H."/>
            <person name="Tamura T."/>
        </authorList>
    </citation>
    <scope>NUCLEOTIDE SEQUENCE</scope>
    <source>
        <strain evidence="1">NBRC 106093</strain>
    </source>
</reference>